<evidence type="ECO:0000313" key="3">
    <source>
        <dbReference type="Proteomes" id="UP000248961"/>
    </source>
</evidence>
<accession>A0A395HXU5</accession>
<proteinExistence type="predicted"/>
<keyword evidence="3" id="KW-1185">Reference proteome</keyword>
<dbReference type="VEuPathDB" id="FungiDB:BO97DRAFT_62536"/>
<gene>
    <name evidence="2" type="ORF">BO97DRAFT_62536</name>
</gene>
<evidence type="ECO:0000313" key="2">
    <source>
        <dbReference type="EMBL" id="RAL12213.1"/>
    </source>
</evidence>
<keyword evidence="1" id="KW-0812">Transmembrane</keyword>
<organism evidence="2 3">
    <name type="scientific">Aspergillus homomorphus (strain CBS 101889)</name>
    <dbReference type="NCBI Taxonomy" id="1450537"/>
    <lineage>
        <taxon>Eukaryota</taxon>
        <taxon>Fungi</taxon>
        <taxon>Dikarya</taxon>
        <taxon>Ascomycota</taxon>
        <taxon>Pezizomycotina</taxon>
        <taxon>Eurotiomycetes</taxon>
        <taxon>Eurotiomycetidae</taxon>
        <taxon>Eurotiales</taxon>
        <taxon>Aspergillaceae</taxon>
        <taxon>Aspergillus</taxon>
        <taxon>Aspergillus subgen. Circumdati</taxon>
    </lineage>
</organism>
<dbReference type="Proteomes" id="UP000248961">
    <property type="component" value="Unassembled WGS sequence"/>
</dbReference>
<protein>
    <submittedName>
        <fullName evidence="2">Uncharacterized protein</fullName>
    </submittedName>
</protein>
<dbReference type="AlphaFoldDB" id="A0A395HXU5"/>
<feature type="transmembrane region" description="Helical" evidence="1">
    <location>
        <begin position="87"/>
        <end position="109"/>
    </location>
</feature>
<keyword evidence="1" id="KW-0472">Membrane</keyword>
<dbReference type="EMBL" id="KZ824284">
    <property type="protein sequence ID" value="RAL12213.1"/>
    <property type="molecule type" value="Genomic_DNA"/>
</dbReference>
<sequence length="133" mass="14920">MKNDYLLSASWIVAAMTKESSFLLQSEPRKSCNPTRPSLSFSPLFLYLGRGSIIHCSASFPSPTSLCSSSFTTTTFNSYTYTHFQSFLQFLSSTLFASSLLFSSFSAAFTPSPPFIIFHYILLSLFYLFRFSG</sequence>
<name>A0A395HXU5_ASPHC</name>
<evidence type="ECO:0000256" key="1">
    <source>
        <dbReference type="SAM" id="Phobius"/>
    </source>
</evidence>
<reference evidence="2 3" key="1">
    <citation type="submission" date="2018-02" db="EMBL/GenBank/DDBJ databases">
        <title>The genomes of Aspergillus section Nigri reveals drivers in fungal speciation.</title>
        <authorList>
            <consortium name="DOE Joint Genome Institute"/>
            <person name="Vesth T.C."/>
            <person name="Nybo J."/>
            <person name="Theobald S."/>
            <person name="Brandl J."/>
            <person name="Frisvad J.C."/>
            <person name="Nielsen K.F."/>
            <person name="Lyhne E.K."/>
            <person name="Kogle M.E."/>
            <person name="Kuo A."/>
            <person name="Riley R."/>
            <person name="Clum A."/>
            <person name="Nolan M."/>
            <person name="Lipzen A."/>
            <person name="Salamov A."/>
            <person name="Henrissat B."/>
            <person name="Wiebenga A."/>
            <person name="De vries R.P."/>
            <person name="Grigoriev I.V."/>
            <person name="Mortensen U.H."/>
            <person name="Andersen M.R."/>
            <person name="Baker S.E."/>
        </authorList>
    </citation>
    <scope>NUCLEOTIDE SEQUENCE [LARGE SCALE GENOMIC DNA]</scope>
    <source>
        <strain evidence="2 3">CBS 101889</strain>
    </source>
</reference>
<dbReference type="RefSeq" id="XP_025551367.1">
    <property type="nucleotide sequence ID" value="XM_025700949.1"/>
</dbReference>
<dbReference type="GeneID" id="37205238"/>
<feature type="transmembrane region" description="Helical" evidence="1">
    <location>
        <begin position="115"/>
        <end position="132"/>
    </location>
</feature>
<keyword evidence="1" id="KW-1133">Transmembrane helix</keyword>